<evidence type="ECO:0000313" key="9">
    <source>
        <dbReference type="EMBL" id="OHX44818.1"/>
    </source>
</evidence>
<dbReference type="Proteomes" id="UP000180194">
    <property type="component" value="Unassembled WGS sequence"/>
</dbReference>
<reference evidence="9 10" key="1">
    <citation type="submission" date="2016-07" db="EMBL/GenBank/DDBJ databases">
        <title>Bacillus oceanisediminis whole genome.</title>
        <authorList>
            <person name="Pal Y."/>
            <person name="Verma A."/>
            <person name="Mual P."/>
            <person name="Srinivasan K."/>
        </authorList>
    </citation>
    <scope>NUCLEOTIDE SEQUENCE [LARGE SCALE GENOMIC DNA]</scope>
    <source>
        <strain evidence="9 10">Bhandara28</strain>
    </source>
</reference>
<dbReference type="EMBL" id="MBRJ01000040">
    <property type="protein sequence ID" value="OHX44818.1"/>
    <property type="molecule type" value="Genomic_DNA"/>
</dbReference>
<evidence type="ECO:0000256" key="2">
    <source>
        <dbReference type="ARBA" id="ARBA00010752"/>
    </source>
</evidence>
<dbReference type="Gene3D" id="3.10.150.10">
    <property type="entry name" value="DNA Polymerase III, subunit A, domain 2"/>
    <property type="match status" value="1"/>
</dbReference>
<accession>A0ABX3CMU8</accession>
<keyword evidence="10" id="KW-1185">Reference proteome</keyword>
<dbReference type="InterPro" id="IPR001001">
    <property type="entry name" value="DNA_polIII_beta"/>
</dbReference>
<keyword evidence="4" id="KW-0808">Transferase</keyword>
<dbReference type="PANTHER" id="PTHR30478:SF0">
    <property type="entry name" value="BETA SLIDING CLAMP"/>
    <property type="match status" value="1"/>
</dbReference>
<protein>
    <recommendedName>
        <fullName evidence="11">DNA polymerase III subunit beta</fullName>
    </recommendedName>
</protein>
<evidence type="ECO:0000256" key="7">
    <source>
        <dbReference type="ARBA" id="ARBA00022932"/>
    </source>
</evidence>
<evidence type="ECO:0000256" key="1">
    <source>
        <dbReference type="ARBA" id="ARBA00004496"/>
    </source>
</evidence>
<evidence type="ECO:0008006" key="11">
    <source>
        <dbReference type="Google" id="ProtNLM"/>
    </source>
</evidence>
<evidence type="ECO:0000256" key="5">
    <source>
        <dbReference type="ARBA" id="ARBA00022695"/>
    </source>
</evidence>
<keyword evidence="6" id="KW-0235">DNA replication</keyword>
<organism evidence="9 10">
    <name type="scientific">Cytobacillus oceanisediminis</name>
    <dbReference type="NCBI Taxonomy" id="665099"/>
    <lineage>
        <taxon>Bacteria</taxon>
        <taxon>Bacillati</taxon>
        <taxon>Bacillota</taxon>
        <taxon>Bacilli</taxon>
        <taxon>Bacillales</taxon>
        <taxon>Bacillaceae</taxon>
        <taxon>Cytobacillus</taxon>
    </lineage>
</organism>
<dbReference type="InterPro" id="IPR046938">
    <property type="entry name" value="DNA_clamp_sf"/>
</dbReference>
<gene>
    <name evidence="9" type="ORF">BBV17_25290</name>
</gene>
<keyword evidence="8" id="KW-0238">DNA-binding</keyword>
<sequence length="299" mass="33081">MLELDLKVSALPSDEEIIVELEGSLLNLRWGRSSKIACETIAETAPLIDIPNTIETVTWEPGILHSFSRSMPPFAALSNSQMAKANPCLQGLYFAMDDTGEVLIRASNGARAVTLRSEKVKWFEGMQFSIPTESICGLADLLPSDSEISIGINEARTLLVFQAGLTTAVSRLLAGKFPDIDRSYSDKDAAGTKWTFDRMELIELCRRARRLAPSRPVITFRTEGAKTKIDLESILTQQLGAMCEGEQFEFAVNAEYVELAASLFRTEEILILFKDKTSPLTIACEQTDHIRALVGQMQK</sequence>
<dbReference type="RefSeq" id="WP_035332911.1">
    <property type="nucleotide sequence ID" value="NZ_MBRJ01000040.1"/>
</dbReference>
<proteinExistence type="inferred from homology"/>
<dbReference type="Gene3D" id="3.70.10.10">
    <property type="match status" value="1"/>
</dbReference>
<evidence type="ECO:0000256" key="6">
    <source>
        <dbReference type="ARBA" id="ARBA00022705"/>
    </source>
</evidence>
<evidence type="ECO:0000256" key="4">
    <source>
        <dbReference type="ARBA" id="ARBA00022679"/>
    </source>
</evidence>
<comment type="subcellular location">
    <subcellularLocation>
        <location evidence="1">Cytoplasm</location>
    </subcellularLocation>
</comment>
<evidence type="ECO:0000313" key="10">
    <source>
        <dbReference type="Proteomes" id="UP000180194"/>
    </source>
</evidence>
<dbReference type="SUPFAM" id="SSF55979">
    <property type="entry name" value="DNA clamp"/>
    <property type="match status" value="2"/>
</dbReference>
<evidence type="ECO:0000256" key="8">
    <source>
        <dbReference type="ARBA" id="ARBA00023125"/>
    </source>
</evidence>
<name>A0ABX3CMU8_9BACI</name>
<dbReference type="PANTHER" id="PTHR30478">
    <property type="entry name" value="DNA POLYMERASE III SUBUNIT BETA"/>
    <property type="match status" value="1"/>
</dbReference>
<comment type="caution">
    <text evidence="9">The sequence shown here is derived from an EMBL/GenBank/DDBJ whole genome shotgun (WGS) entry which is preliminary data.</text>
</comment>
<keyword evidence="5" id="KW-0548">Nucleotidyltransferase</keyword>
<comment type="similarity">
    <text evidence="2">Belongs to the beta sliding clamp family.</text>
</comment>
<keyword evidence="7" id="KW-0239">DNA-directed DNA polymerase</keyword>
<keyword evidence="3" id="KW-0963">Cytoplasm</keyword>
<evidence type="ECO:0000256" key="3">
    <source>
        <dbReference type="ARBA" id="ARBA00022490"/>
    </source>
</evidence>